<dbReference type="Proteomes" id="UP000053327">
    <property type="component" value="Unassembled WGS sequence"/>
</dbReference>
<evidence type="ECO:0008006" key="4">
    <source>
        <dbReference type="Google" id="ProtNLM"/>
    </source>
</evidence>
<organism evidence="2 3">
    <name type="scientific">Plasmodium vivax (strain Brazil I)</name>
    <dbReference type="NCBI Taxonomy" id="1033975"/>
    <lineage>
        <taxon>Eukaryota</taxon>
        <taxon>Sar</taxon>
        <taxon>Alveolata</taxon>
        <taxon>Apicomplexa</taxon>
        <taxon>Aconoidasida</taxon>
        <taxon>Haemosporida</taxon>
        <taxon>Plasmodiidae</taxon>
        <taxon>Plasmodium</taxon>
        <taxon>Plasmodium (Plasmodium)</taxon>
    </lineage>
</organism>
<dbReference type="Pfam" id="PF05795">
    <property type="entry name" value="Plasmodium_Vir"/>
    <property type="match status" value="1"/>
</dbReference>
<protein>
    <recommendedName>
        <fullName evidence="4">Variable surface protein Vir7-like protein</fullName>
    </recommendedName>
</protein>
<accession>A0A0J9T0W6</accession>
<feature type="region of interest" description="Disordered" evidence="1">
    <location>
        <begin position="290"/>
        <end position="319"/>
    </location>
</feature>
<dbReference type="EMBL" id="KQ234758">
    <property type="protein sequence ID" value="KMZ88666.1"/>
    <property type="molecule type" value="Genomic_DNA"/>
</dbReference>
<sequence length="356" mass="40643">MNNIELCKSNQITKLLSIFMSYLKRQISRNENKLRLLPTKKIYDQLNNGSDGCEDEVFYKVAKTKLGDYNWFQDVSGKILKGLCYAYRNNFAEEYNNDICNFLYYWLGDILYDNVNPRIKFDSALSNLFLILKLFIVKKCTAPTYYNIYKGEDFKNIKLFFDYSKDYDTYQQHITDNQTCNKKYNVFLQKHVETYKRFQSECEITPHSPGYCKAFNEYFVKKDPTILSKLTCNLQNNELGAEKAPAKAEKAPDKAEKTKELPTQAHGMGEKIVTLTGVLEEGKEQGAKSLSSSVYPLSKGNPELNNVSGSSDESSNSRTTKTIATTASVAGILLPPFLVYNVISITVVKLNVSFYI</sequence>
<feature type="region of interest" description="Disordered" evidence="1">
    <location>
        <begin position="241"/>
        <end position="263"/>
    </location>
</feature>
<evidence type="ECO:0000313" key="2">
    <source>
        <dbReference type="EMBL" id="KMZ88666.1"/>
    </source>
</evidence>
<dbReference type="InterPro" id="IPR008780">
    <property type="entry name" value="Plasmodium_Vir"/>
</dbReference>
<evidence type="ECO:0000256" key="1">
    <source>
        <dbReference type="SAM" id="MobiDB-lite"/>
    </source>
</evidence>
<feature type="compositionally biased region" description="Basic and acidic residues" evidence="1">
    <location>
        <begin position="241"/>
        <end position="260"/>
    </location>
</feature>
<feature type="compositionally biased region" description="Low complexity" evidence="1">
    <location>
        <begin position="305"/>
        <end position="317"/>
    </location>
</feature>
<gene>
    <name evidence="2" type="ORF">PVBG_06096</name>
</gene>
<name>A0A0J9T0W6_PLAV1</name>
<reference evidence="2 3" key="1">
    <citation type="submission" date="2011-08" db="EMBL/GenBank/DDBJ databases">
        <title>The Genome Sequence of Plasmodium vivax Brazil I.</title>
        <authorList>
            <consortium name="The Broad Institute Genome Sequencing Platform"/>
            <consortium name="The Broad Institute Genome Sequencing Center for Infectious Disease"/>
            <person name="Neafsey D."/>
            <person name="Carlton J."/>
            <person name="Barnwell J."/>
            <person name="Collins W."/>
            <person name="Escalante A."/>
            <person name="Mullikin J."/>
            <person name="Saul A."/>
            <person name="Guigo R."/>
            <person name="Camara F."/>
            <person name="Young S.K."/>
            <person name="Zeng Q."/>
            <person name="Gargeya S."/>
            <person name="Fitzgerald M."/>
            <person name="Haas B."/>
            <person name="Abouelleil A."/>
            <person name="Alvarado L."/>
            <person name="Arachchi H.M."/>
            <person name="Berlin A."/>
            <person name="Brown A."/>
            <person name="Chapman S.B."/>
            <person name="Chen Z."/>
            <person name="Dunbar C."/>
            <person name="Freedman E."/>
            <person name="Gearin G."/>
            <person name="Gellesch M."/>
            <person name="Goldberg J."/>
            <person name="Griggs A."/>
            <person name="Gujja S."/>
            <person name="Heiman D."/>
            <person name="Howarth C."/>
            <person name="Larson L."/>
            <person name="Lui A."/>
            <person name="MacDonald P.J.P."/>
            <person name="Montmayeur A."/>
            <person name="Murphy C."/>
            <person name="Neiman D."/>
            <person name="Pearson M."/>
            <person name="Priest M."/>
            <person name="Roberts A."/>
            <person name="Saif S."/>
            <person name="Shea T."/>
            <person name="Shenoy N."/>
            <person name="Sisk P."/>
            <person name="Stolte C."/>
            <person name="Sykes S."/>
            <person name="Wortman J."/>
            <person name="Nusbaum C."/>
            <person name="Birren B."/>
        </authorList>
    </citation>
    <scope>NUCLEOTIDE SEQUENCE [LARGE SCALE GENOMIC DNA]</scope>
    <source>
        <strain evidence="2 3">Brazil I</strain>
    </source>
</reference>
<dbReference type="AlphaFoldDB" id="A0A0J9T0W6"/>
<proteinExistence type="predicted"/>
<evidence type="ECO:0000313" key="3">
    <source>
        <dbReference type="Proteomes" id="UP000053327"/>
    </source>
</evidence>